<dbReference type="SUPFAM" id="SSF82282">
    <property type="entry name" value="Homocysteine S-methyltransferase"/>
    <property type="match status" value="1"/>
</dbReference>
<comment type="cofactor">
    <cofactor evidence="3">
        <name>Zn(2+)</name>
        <dbReference type="ChEBI" id="CHEBI:29105"/>
    </cofactor>
</comment>
<dbReference type="Proteomes" id="UP001530293">
    <property type="component" value="Unassembled WGS sequence"/>
</dbReference>
<keyword evidence="3" id="KW-0479">Metal-binding</keyword>
<gene>
    <name evidence="5" type="ORF">ACHAWU_004072</name>
</gene>
<keyword evidence="2 3" id="KW-0808">Transferase</keyword>
<evidence type="ECO:0000256" key="3">
    <source>
        <dbReference type="PROSITE-ProRule" id="PRU00333"/>
    </source>
</evidence>
<proteinExistence type="predicted"/>
<dbReference type="InterPro" id="IPR003726">
    <property type="entry name" value="HCY_dom"/>
</dbReference>
<keyword evidence="3" id="KW-0862">Zinc</keyword>
<dbReference type="AlphaFoldDB" id="A0ABD3MJK7"/>
<organism evidence="5 6">
    <name type="scientific">Discostella pseudostelligera</name>
    <dbReference type="NCBI Taxonomy" id="259834"/>
    <lineage>
        <taxon>Eukaryota</taxon>
        <taxon>Sar</taxon>
        <taxon>Stramenopiles</taxon>
        <taxon>Ochrophyta</taxon>
        <taxon>Bacillariophyta</taxon>
        <taxon>Coscinodiscophyceae</taxon>
        <taxon>Thalassiosirophycidae</taxon>
        <taxon>Stephanodiscales</taxon>
        <taxon>Stephanodiscaceae</taxon>
        <taxon>Discostella</taxon>
    </lineage>
</organism>
<dbReference type="Gene3D" id="3.20.20.330">
    <property type="entry name" value="Homocysteine-binding-like domain"/>
    <property type="match status" value="1"/>
</dbReference>
<protein>
    <recommendedName>
        <fullName evidence="4">Hcy-binding domain-containing protein</fullName>
    </recommendedName>
</protein>
<dbReference type="PANTHER" id="PTHR11103">
    <property type="entry name" value="SLR1189 PROTEIN"/>
    <property type="match status" value="1"/>
</dbReference>
<dbReference type="EMBL" id="JALLBG020000108">
    <property type="protein sequence ID" value="KAL3764260.1"/>
    <property type="molecule type" value="Genomic_DNA"/>
</dbReference>
<dbReference type="GO" id="GO:0008168">
    <property type="term" value="F:methyltransferase activity"/>
    <property type="evidence" value="ECO:0007669"/>
    <property type="project" value="UniProtKB-UniRule"/>
</dbReference>
<dbReference type="GO" id="GO:0032259">
    <property type="term" value="P:methylation"/>
    <property type="evidence" value="ECO:0007669"/>
    <property type="project" value="UniProtKB-KW"/>
</dbReference>
<evidence type="ECO:0000313" key="6">
    <source>
        <dbReference type="Proteomes" id="UP001530293"/>
    </source>
</evidence>
<evidence type="ECO:0000256" key="1">
    <source>
        <dbReference type="ARBA" id="ARBA00022603"/>
    </source>
</evidence>
<feature type="binding site" evidence="3">
    <location>
        <position position="387"/>
    </location>
    <ligand>
        <name>Zn(2+)</name>
        <dbReference type="ChEBI" id="CHEBI:29105"/>
    </ligand>
</feature>
<dbReference type="Pfam" id="PF02574">
    <property type="entry name" value="S-methyl_trans"/>
    <property type="match status" value="1"/>
</dbReference>
<reference evidence="5 6" key="1">
    <citation type="submission" date="2024-10" db="EMBL/GenBank/DDBJ databases">
        <title>Updated reference genomes for cyclostephanoid diatoms.</title>
        <authorList>
            <person name="Roberts W.R."/>
            <person name="Alverson A.J."/>
        </authorList>
    </citation>
    <scope>NUCLEOTIDE SEQUENCE [LARGE SCALE GENOMIC DNA]</scope>
    <source>
        <strain evidence="5 6">AJA232-27</strain>
    </source>
</reference>
<evidence type="ECO:0000259" key="4">
    <source>
        <dbReference type="PROSITE" id="PS50970"/>
    </source>
</evidence>
<keyword evidence="1 3" id="KW-0489">Methyltransferase</keyword>
<name>A0ABD3MJK7_9STRA</name>
<dbReference type="PROSITE" id="PS50970">
    <property type="entry name" value="HCY"/>
    <property type="match status" value="1"/>
</dbReference>
<keyword evidence="6" id="KW-1185">Reference proteome</keyword>
<evidence type="ECO:0000256" key="2">
    <source>
        <dbReference type="ARBA" id="ARBA00022679"/>
    </source>
</evidence>
<comment type="caution">
    <text evidence="5">The sequence shown here is derived from an EMBL/GenBank/DDBJ whole genome shotgun (WGS) entry which is preliminary data.</text>
</comment>
<feature type="domain" description="Hcy-binding" evidence="4">
    <location>
        <begin position="56"/>
        <end position="402"/>
    </location>
</feature>
<dbReference type="InterPro" id="IPR036589">
    <property type="entry name" value="HCY_dom_sf"/>
</dbReference>
<dbReference type="PANTHER" id="PTHR11103:SF18">
    <property type="entry name" value="SLR1189 PROTEIN"/>
    <property type="match status" value="1"/>
</dbReference>
<dbReference type="GO" id="GO:0046872">
    <property type="term" value="F:metal ion binding"/>
    <property type="evidence" value="ECO:0007669"/>
    <property type="project" value="UniProtKB-KW"/>
</dbReference>
<accession>A0ABD3MJK7</accession>
<sequence length="404" mass="44499">MLSVLLRTLASLQAVKLPTLTARSHVSLIMRAIANTINDDSLIDLPNRGADLLRNHLRRLQLSPTETLLLDGGTGEELFRRGVPDDRKIWSATAIVNEQYHSVVEDVHRSFVKAGSQAITTNSYGITPGVGFTDGEEVKRLVGIAGQIARRAVTTSSSLTPSALVLGSLGPLVESYRPDLIMNHADGVVAYQFAVHGLYPHIDVYLAETMSCVEEACQAIDAISIFYCGLKENDHDPKHPLLVSFTLNQDGNLRDGEAVVEAIPKVTEYAYRKKVNLIGVLFNCCEPESISKAMYEIRRDTRIQQYLQHPSLELLSDSLLEDDRPPTILLGAYANRLTPVDPEWTLESSEGAQAMRDDLSPDQYSSEFVHLWRSSNRIGGVQLIGGCCGIGPDYISALKKQLEQ</sequence>
<feature type="binding site" evidence="3">
    <location>
        <position position="284"/>
    </location>
    <ligand>
        <name>Zn(2+)</name>
        <dbReference type="ChEBI" id="CHEBI:29105"/>
    </ligand>
</feature>
<feature type="binding site" evidence="3">
    <location>
        <position position="388"/>
    </location>
    <ligand>
        <name>Zn(2+)</name>
        <dbReference type="ChEBI" id="CHEBI:29105"/>
    </ligand>
</feature>
<evidence type="ECO:0000313" key="5">
    <source>
        <dbReference type="EMBL" id="KAL3764260.1"/>
    </source>
</evidence>